<dbReference type="InterPro" id="IPR029056">
    <property type="entry name" value="Ribokinase-like"/>
</dbReference>
<keyword evidence="2" id="KW-1185">Reference proteome</keyword>
<evidence type="ECO:0000313" key="1">
    <source>
        <dbReference type="EMBL" id="RJQ81684.1"/>
    </source>
</evidence>
<name>A0A419HXG7_9PSEU</name>
<evidence type="ECO:0000313" key="2">
    <source>
        <dbReference type="Proteomes" id="UP000285112"/>
    </source>
</evidence>
<dbReference type="RefSeq" id="WP_120025476.1">
    <property type="nucleotide sequence ID" value="NZ_QZFV01000107.1"/>
</dbReference>
<dbReference type="SUPFAM" id="SSF53613">
    <property type="entry name" value="Ribokinase-like"/>
    <property type="match status" value="1"/>
</dbReference>
<dbReference type="AlphaFoldDB" id="A0A419HXG7"/>
<sequence>MADRVCVVIGDLSVDFLSTVDEVDAAPRLADGRDVNVDSGSQLRIGGTAWLFSEALMDKSDTRPLILSTVGEDLAGEFIRSHVASVGLASEGIEVPTGFATSTCSMTYFADKQRLMLYPSSAPKGSSTEHVNQFLTVAQQRSPTCTWLSGHTVNKSSAEWRKLLRLVCDSMRDAGSRVVVDLVPHRFREAVGELDLVDGLLGVVDGVVGELPTLLELVDLPAGHARGVEGQMKQLAELTSRRYRLGVVQGRFDQGSYGQAVALDGDLISWQREPLAGRSLRGLGDQLSVDALIVAQFL</sequence>
<protein>
    <submittedName>
        <fullName evidence="1">Carbohydrate kinase family protein</fullName>
    </submittedName>
</protein>
<gene>
    <name evidence="1" type="ORF">D5S19_22970</name>
</gene>
<proteinExistence type="predicted"/>
<dbReference type="GO" id="GO:0016301">
    <property type="term" value="F:kinase activity"/>
    <property type="evidence" value="ECO:0007669"/>
    <property type="project" value="UniProtKB-KW"/>
</dbReference>
<organism evidence="1 2">
    <name type="scientific">Amycolatopsis panacis</name>
    <dbReference type="NCBI Taxonomy" id="2340917"/>
    <lineage>
        <taxon>Bacteria</taxon>
        <taxon>Bacillati</taxon>
        <taxon>Actinomycetota</taxon>
        <taxon>Actinomycetes</taxon>
        <taxon>Pseudonocardiales</taxon>
        <taxon>Pseudonocardiaceae</taxon>
        <taxon>Amycolatopsis</taxon>
    </lineage>
</organism>
<keyword evidence="1" id="KW-0418">Kinase</keyword>
<keyword evidence="1" id="KW-0808">Transferase</keyword>
<dbReference type="OrthoDB" id="9973587at2"/>
<dbReference type="Gene3D" id="3.40.1190.20">
    <property type="match status" value="1"/>
</dbReference>
<accession>A0A419HXG7</accession>
<comment type="caution">
    <text evidence="1">The sequence shown here is derived from an EMBL/GenBank/DDBJ whole genome shotgun (WGS) entry which is preliminary data.</text>
</comment>
<dbReference type="EMBL" id="QZFV01000107">
    <property type="protein sequence ID" value="RJQ81684.1"/>
    <property type="molecule type" value="Genomic_DNA"/>
</dbReference>
<reference evidence="1 2" key="1">
    <citation type="submission" date="2018-09" db="EMBL/GenBank/DDBJ databases">
        <title>YIM PH 21725 draft genome.</title>
        <authorList>
            <person name="Miao C."/>
        </authorList>
    </citation>
    <scope>NUCLEOTIDE SEQUENCE [LARGE SCALE GENOMIC DNA]</scope>
    <source>
        <strain evidence="2">YIM PH21725</strain>
    </source>
</reference>
<dbReference type="Proteomes" id="UP000285112">
    <property type="component" value="Unassembled WGS sequence"/>
</dbReference>